<dbReference type="EnsemblPlants" id="Kaladp0011s0616.1.v1.1">
    <property type="protein sequence ID" value="Kaladp0011s0616.1.v1.1"/>
    <property type="gene ID" value="Kaladp0011s0616.v1.1"/>
</dbReference>
<organism evidence="2 3">
    <name type="scientific">Kalanchoe fedtschenkoi</name>
    <name type="common">Lavender scallops</name>
    <name type="synonym">South American air plant</name>
    <dbReference type="NCBI Taxonomy" id="63787"/>
    <lineage>
        <taxon>Eukaryota</taxon>
        <taxon>Viridiplantae</taxon>
        <taxon>Streptophyta</taxon>
        <taxon>Embryophyta</taxon>
        <taxon>Tracheophyta</taxon>
        <taxon>Spermatophyta</taxon>
        <taxon>Magnoliopsida</taxon>
        <taxon>eudicotyledons</taxon>
        <taxon>Gunneridae</taxon>
        <taxon>Pentapetalae</taxon>
        <taxon>Saxifragales</taxon>
        <taxon>Crassulaceae</taxon>
        <taxon>Kalanchoe</taxon>
    </lineage>
</organism>
<proteinExistence type="predicted"/>
<reference evidence="2" key="1">
    <citation type="submission" date="2021-01" db="UniProtKB">
        <authorList>
            <consortium name="EnsemblPlants"/>
        </authorList>
    </citation>
    <scope>IDENTIFICATION</scope>
</reference>
<name>A0A7N0SX70_KALFE</name>
<accession>A0A7N0SX70</accession>
<dbReference type="Proteomes" id="UP000594263">
    <property type="component" value="Unplaced"/>
</dbReference>
<keyword evidence="3" id="KW-1185">Reference proteome</keyword>
<evidence type="ECO:0000256" key="1">
    <source>
        <dbReference type="SAM" id="Coils"/>
    </source>
</evidence>
<keyword evidence="1" id="KW-0175">Coiled coil</keyword>
<dbReference type="PANTHER" id="PTHR33701">
    <property type="entry name" value="TRANSMEMBRANE PROTEIN"/>
    <property type="match status" value="1"/>
</dbReference>
<evidence type="ECO:0000313" key="2">
    <source>
        <dbReference type="EnsemblPlants" id="Kaladp0011s0616.1.v1.1"/>
    </source>
</evidence>
<dbReference type="Gramene" id="Kaladp0011s0616.1.v1.1">
    <property type="protein sequence ID" value="Kaladp0011s0616.1.v1.1"/>
    <property type="gene ID" value="Kaladp0011s0616.v1.1"/>
</dbReference>
<feature type="coiled-coil region" evidence="1">
    <location>
        <begin position="33"/>
        <end position="67"/>
    </location>
</feature>
<protein>
    <submittedName>
        <fullName evidence="2">Uncharacterized protein</fullName>
    </submittedName>
</protein>
<dbReference type="AlphaFoldDB" id="A0A7N0SX70"/>
<dbReference type="PANTHER" id="PTHR33701:SF3">
    <property type="entry name" value="TRANSCRIPTIONAL REGULATOR ATRX"/>
    <property type="match status" value="1"/>
</dbReference>
<evidence type="ECO:0000313" key="3">
    <source>
        <dbReference type="Proteomes" id="UP000594263"/>
    </source>
</evidence>
<sequence>MEKLDHKDNLDPKDTAMTIEFLRARLLSERSVSKQAKQKADELTDSVVELEEQLKVVSLQRKKAEKATSDVLAILETL</sequence>